<reference evidence="2 3" key="1">
    <citation type="journal article" date="2011" name="Int. J. Syst. Evol. Microbiol.">
        <title>Description of Undibacterium oligocarboniphilum sp. nov., isolated from purified water, and Undibacterium pigrum strain CCUG 49012 as the type strain of Undibacterium parvum sp. nov., and emended descriptions of the genus Undibacterium and the species Undibacterium pigrum.</title>
        <authorList>
            <person name="Eder W."/>
            <person name="Wanner G."/>
            <person name="Ludwig W."/>
            <person name="Busse H.J."/>
            <person name="Ziemke-Kageler F."/>
            <person name="Lang E."/>
        </authorList>
    </citation>
    <scope>NUCLEOTIDE SEQUENCE [LARGE SCALE GENOMIC DNA]</scope>
    <source>
        <strain evidence="2 3">DSM 23061</strain>
    </source>
</reference>
<sequence length="270" mass="29419">MANPTNQANMDEDSTTDLETAQSLFAAALLDISNTHSALDLFSNDASQREGRLAFYRGNLNAIWSQALVNAYPVLQQLVGQDFFEQMARAYGITFPSACGDLNYFGADLPRFLSASSMTAAYPYFSDVAALEWQVHRAYYAADADVLSLGSLLAGAGQDLQSARLDLHPATQLHQSASSSVDVWLAHQPGSALSLPRELNSKNFALVTRNEWRVQVHALDHAAYLALQALAQGNTIELALELAMEQDAQFDIATQLNLWFSASAFSAYSV</sequence>
<feature type="domain" description="Putative DNA-binding" evidence="1">
    <location>
        <begin position="22"/>
        <end position="113"/>
    </location>
</feature>
<dbReference type="EMBL" id="CP034464">
    <property type="protein sequence ID" value="AZP11036.1"/>
    <property type="molecule type" value="Genomic_DNA"/>
</dbReference>
<dbReference type="AlphaFoldDB" id="A0A3S9HFZ9"/>
<dbReference type="Proteomes" id="UP000275663">
    <property type="component" value="Chromosome"/>
</dbReference>
<proteinExistence type="predicted"/>
<dbReference type="OrthoDB" id="4146344at2"/>
<evidence type="ECO:0000313" key="3">
    <source>
        <dbReference type="Proteomes" id="UP000275663"/>
    </source>
</evidence>
<dbReference type="KEGG" id="upv:EJN92_02805"/>
<keyword evidence="3" id="KW-1185">Reference proteome</keyword>
<protein>
    <submittedName>
        <fullName evidence="2">DUF2063 domain-containing protein</fullName>
    </submittedName>
</protein>
<name>A0A3S9HFZ9_9BURK</name>
<organism evidence="2 3">
    <name type="scientific">Undibacterium parvum</name>
    <dbReference type="NCBI Taxonomy" id="401471"/>
    <lineage>
        <taxon>Bacteria</taxon>
        <taxon>Pseudomonadati</taxon>
        <taxon>Pseudomonadota</taxon>
        <taxon>Betaproteobacteria</taxon>
        <taxon>Burkholderiales</taxon>
        <taxon>Oxalobacteraceae</taxon>
        <taxon>Undibacterium</taxon>
    </lineage>
</organism>
<dbReference type="RefSeq" id="WP_126126435.1">
    <property type="nucleotide sequence ID" value="NZ_CP034464.1"/>
</dbReference>
<dbReference type="Pfam" id="PF09836">
    <property type="entry name" value="DUF2063"/>
    <property type="match status" value="1"/>
</dbReference>
<dbReference type="InterPro" id="IPR018640">
    <property type="entry name" value="DUF2063"/>
</dbReference>
<gene>
    <name evidence="2" type="ORF">EJN92_02805</name>
</gene>
<accession>A0A3S9HFZ9</accession>
<evidence type="ECO:0000313" key="2">
    <source>
        <dbReference type="EMBL" id="AZP11036.1"/>
    </source>
</evidence>
<evidence type="ECO:0000259" key="1">
    <source>
        <dbReference type="Pfam" id="PF09836"/>
    </source>
</evidence>